<evidence type="ECO:0000259" key="2">
    <source>
        <dbReference type="Pfam" id="PF20493"/>
    </source>
</evidence>
<evidence type="ECO:0000313" key="3">
    <source>
        <dbReference type="EMBL" id="KAK2594578.1"/>
    </source>
</evidence>
<accession>A0AAJ0CK78</accession>
<feature type="domain" description="WD-like" evidence="2">
    <location>
        <begin position="59"/>
        <end position="171"/>
    </location>
</feature>
<keyword evidence="4" id="KW-1185">Reference proteome</keyword>
<evidence type="ECO:0000313" key="4">
    <source>
        <dbReference type="Proteomes" id="UP001251528"/>
    </source>
</evidence>
<comment type="caution">
    <text evidence="3">The sequence shown here is derived from an EMBL/GenBank/DDBJ whole genome shotgun (WGS) entry which is preliminary data.</text>
</comment>
<name>A0AAJ0CK78_9HYPO</name>
<dbReference type="AlphaFoldDB" id="A0AAJ0CK78"/>
<reference evidence="3" key="1">
    <citation type="submission" date="2023-06" db="EMBL/GenBank/DDBJ databases">
        <title>Conoideocrella luteorostrata (Hypocreales: Clavicipitaceae), a potential biocontrol fungus for elongate hemlock scale in United States Christmas tree production areas.</title>
        <authorList>
            <person name="Barrett H."/>
            <person name="Lovett B."/>
            <person name="Macias A.M."/>
            <person name="Stajich J.E."/>
            <person name="Kasson M.T."/>
        </authorList>
    </citation>
    <scope>NUCLEOTIDE SEQUENCE</scope>
    <source>
        <strain evidence="3">ARSEF 14590</strain>
    </source>
</reference>
<keyword evidence="1" id="KW-0732">Signal</keyword>
<feature type="chain" id="PRO_5042568039" description="WD-like domain-containing protein" evidence="1">
    <location>
        <begin position="21"/>
        <end position="172"/>
    </location>
</feature>
<evidence type="ECO:0000256" key="1">
    <source>
        <dbReference type="SAM" id="SignalP"/>
    </source>
</evidence>
<gene>
    <name evidence="3" type="ORF">QQS21_007708</name>
</gene>
<feature type="signal peptide" evidence="1">
    <location>
        <begin position="1"/>
        <end position="20"/>
    </location>
</feature>
<dbReference type="EMBL" id="JASWJB010000163">
    <property type="protein sequence ID" value="KAK2594578.1"/>
    <property type="molecule type" value="Genomic_DNA"/>
</dbReference>
<sequence length="172" mass="17670">MLFSKRALFLAGALSHLASAIPAPDVPADLVVLEQFETEHGTATWYGSAGPEKRAPVDLERRCGSNAVTCSGSHQGSASTCAQLIVSIVGPRAQTPIPASPRSFCLSGSGGNCCVSWSQVVNNAVYGDLVSAAKAVNNQCQSNGKVSGLARDVLVGSTCTTQCLSDRPNGCS</sequence>
<dbReference type="InterPro" id="IPR046925">
    <property type="entry name" value="WD-like_fungi"/>
</dbReference>
<dbReference type="Pfam" id="PF20493">
    <property type="entry name" value="WD-like_fungi"/>
    <property type="match status" value="1"/>
</dbReference>
<proteinExistence type="predicted"/>
<dbReference type="Proteomes" id="UP001251528">
    <property type="component" value="Unassembled WGS sequence"/>
</dbReference>
<protein>
    <recommendedName>
        <fullName evidence="2">WD-like domain-containing protein</fullName>
    </recommendedName>
</protein>
<organism evidence="3 4">
    <name type="scientific">Conoideocrella luteorostrata</name>
    <dbReference type="NCBI Taxonomy" id="1105319"/>
    <lineage>
        <taxon>Eukaryota</taxon>
        <taxon>Fungi</taxon>
        <taxon>Dikarya</taxon>
        <taxon>Ascomycota</taxon>
        <taxon>Pezizomycotina</taxon>
        <taxon>Sordariomycetes</taxon>
        <taxon>Hypocreomycetidae</taxon>
        <taxon>Hypocreales</taxon>
        <taxon>Clavicipitaceae</taxon>
        <taxon>Conoideocrella</taxon>
    </lineage>
</organism>